<evidence type="ECO:0000313" key="2">
    <source>
        <dbReference type="EMBL" id="STJ53294.1"/>
    </source>
</evidence>
<dbReference type="Pfam" id="PF09480">
    <property type="entry name" value="PrgH"/>
    <property type="match status" value="1"/>
</dbReference>
<reference evidence="2 3" key="1">
    <citation type="submission" date="2018-06" db="EMBL/GenBank/DDBJ databases">
        <authorList>
            <consortium name="Pathogen Informatics"/>
            <person name="Doyle S."/>
        </authorList>
    </citation>
    <scope>NUCLEOTIDE SEQUENCE [LARGE SCALE GENOMIC DNA]</scope>
    <source>
        <strain evidence="2 3">NCTC9045</strain>
    </source>
</reference>
<dbReference type="Gene3D" id="3.30.70.1770">
    <property type="match status" value="1"/>
</dbReference>
<gene>
    <name evidence="2" type="primary">eprH</name>
    <name evidence="2" type="ORF">NCTC9045_01124</name>
</gene>
<feature type="transmembrane region" description="Helical" evidence="1">
    <location>
        <begin position="148"/>
        <end position="168"/>
    </location>
</feature>
<dbReference type="InterPro" id="IPR013387">
    <property type="entry name" value="T3SS_PrgH/EprH"/>
</dbReference>
<keyword evidence="1" id="KW-1133">Transmembrane helix</keyword>
<accession>A0A0J2HHU3</accession>
<evidence type="ECO:0000256" key="1">
    <source>
        <dbReference type="SAM" id="Phobius"/>
    </source>
</evidence>
<dbReference type="EMBL" id="UGDD01000002">
    <property type="protein sequence ID" value="STJ53294.1"/>
    <property type="molecule type" value="Genomic_DNA"/>
</dbReference>
<sequence>MLFMENNDKFLSQDLLESYAIRLLSGPLNGCEYEILNGRLLVIIGNDVSLGRSDAFSELPENTIVVPYGELTGSFEIIITTDPDLVVTFRELTAQEPEDRTLTLNQQIEVLGLKFAVKEKNEVWQYSLPGIIENNIISTKQHFFSSKLFKYVMLFFLFAIIFIAFYIVNASNDPQLRHIDKILVNKNRNYEILYGRDHVIYINTNILDEAVWVKQALEKNQPGKPVRVINPDDESIRIFSWLADNFPDLQYFKLQLLDASNLRLTVSKQRNAITQQLIDNLIKGLLQTMPYASNISIAVLDDNVLESQAIETLSAIGLSYEKYKTANNVYFNIIGTLSDSELNKINNYVDEYYKQWGKQYVRFNVNLKNQDTNNSSFSYGDNRFEKSQGSKWTFQE</sequence>
<proteinExistence type="predicted"/>
<dbReference type="Gene3D" id="3.30.300.170">
    <property type="match status" value="1"/>
</dbReference>
<dbReference type="GO" id="GO:0016020">
    <property type="term" value="C:membrane"/>
    <property type="evidence" value="ECO:0007669"/>
    <property type="project" value="InterPro"/>
</dbReference>
<name>A0A0J2HHU3_ECOLX</name>
<dbReference type="Gene3D" id="3.30.70.1780">
    <property type="match status" value="1"/>
</dbReference>
<keyword evidence="1" id="KW-0812">Transmembrane</keyword>
<keyword evidence="1" id="KW-0472">Membrane</keyword>
<protein>
    <submittedName>
        <fullName evidence="2">Type III secretion EprH protein</fullName>
    </submittedName>
</protein>
<dbReference type="AlphaFoldDB" id="A0A0J2HHU3"/>
<evidence type="ECO:0000313" key="3">
    <source>
        <dbReference type="Proteomes" id="UP000254503"/>
    </source>
</evidence>
<dbReference type="InterPro" id="IPR019029">
    <property type="entry name" value="T3SS_PrgH/EprH-like"/>
</dbReference>
<dbReference type="Proteomes" id="UP000254503">
    <property type="component" value="Unassembled WGS sequence"/>
</dbReference>
<dbReference type="Gene3D" id="2.60.200.20">
    <property type="match status" value="1"/>
</dbReference>
<dbReference type="NCBIfam" id="TIGR02554">
    <property type="entry name" value="PrgH"/>
    <property type="match status" value="1"/>
</dbReference>
<organism evidence="2 3">
    <name type="scientific">Escherichia coli</name>
    <dbReference type="NCBI Taxonomy" id="562"/>
    <lineage>
        <taxon>Bacteria</taxon>
        <taxon>Pseudomonadati</taxon>
        <taxon>Pseudomonadota</taxon>
        <taxon>Gammaproteobacteria</taxon>
        <taxon>Enterobacterales</taxon>
        <taxon>Enterobacteriaceae</taxon>
        <taxon>Escherichia</taxon>
    </lineage>
</organism>